<dbReference type="AlphaFoldDB" id="A0A068R1U1"/>
<dbReference type="Proteomes" id="UP000032735">
    <property type="component" value="Chromosome"/>
</dbReference>
<dbReference type="EMBL" id="FO704551">
    <property type="protein sequence ID" value="CDG21024.1"/>
    <property type="molecule type" value="Genomic_DNA"/>
</dbReference>
<proteinExistence type="predicted"/>
<reference evidence="1 2" key="1">
    <citation type="submission" date="2013-07" db="EMBL/GenBank/DDBJ databases">
        <authorList>
            <person name="Genoscope - CEA"/>
        </authorList>
    </citation>
    <scope>NUCLEOTIDE SEQUENCE [LARGE SCALE GENOMIC DNA]</scope>
    <source>
        <strain evidence="1 2">G6</strain>
    </source>
</reference>
<dbReference type="RefSeq" id="WP_045958297.1">
    <property type="nucleotide sequence ID" value="NZ_FO704551.1"/>
</dbReference>
<evidence type="ECO:0000313" key="2">
    <source>
        <dbReference type="Proteomes" id="UP000032735"/>
    </source>
</evidence>
<protein>
    <submittedName>
        <fullName evidence="1">Uncharacterized protein</fullName>
    </submittedName>
</protein>
<evidence type="ECO:0000313" key="1">
    <source>
        <dbReference type="EMBL" id="CDG21024.1"/>
    </source>
</evidence>
<sequence>MALKIVLDDNRFRVESNGRGGTILIIDDDTKWQLVGSGREIMLNSIYLEREDIISVLNDHYQDEEVTA</sequence>
<dbReference type="HOGENOM" id="CLU_2793100_0_0_6"/>
<name>A0A068R1U1_9GAMM</name>
<keyword evidence="2" id="KW-1185">Reference proteome</keyword>
<gene>
    <name evidence="1" type="ORF">XPG1_1369</name>
</gene>
<dbReference type="KEGG" id="xpo:XPG1_1369"/>
<dbReference type="STRING" id="1354304.XPG1_1369"/>
<accession>A0A068R1U1</accession>
<organism evidence="1 2">
    <name type="scientific">Xenorhabdus poinarii G6</name>
    <dbReference type="NCBI Taxonomy" id="1354304"/>
    <lineage>
        <taxon>Bacteria</taxon>
        <taxon>Pseudomonadati</taxon>
        <taxon>Pseudomonadota</taxon>
        <taxon>Gammaproteobacteria</taxon>
        <taxon>Enterobacterales</taxon>
        <taxon>Morganellaceae</taxon>
        <taxon>Xenorhabdus</taxon>
    </lineage>
</organism>
<dbReference type="OrthoDB" id="9866551at2"/>